<gene>
    <name evidence="1" type="ORF">E6K73_11350</name>
</gene>
<evidence type="ECO:0000313" key="2">
    <source>
        <dbReference type="Proteomes" id="UP000320184"/>
    </source>
</evidence>
<dbReference type="Proteomes" id="UP000320184">
    <property type="component" value="Unassembled WGS sequence"/>
</dbReference>
<accession>A0A538SBG1</accession>
<comment type="caution">
    <text evidence="1">The sequence shown here is derived from an EMBL/GenBank/DDBJ whole genome shotgun (WGS) entry which is preliminary data.</text>
</comment>
<evidence type="ECO:0000313" key="1">
    <source>
        <dbReference type="EMBL" id="TMQ48712.1"/>
    </source>
</evidence>
<sequence>MAMTGMYGPYPMTREASGTSWQPDAASHRGIHVMRGPWMALLHGWADLVYDHQGGRRGDEKVFSDNMLMGMAQRPLGLGTLGLRAMLSAEPATIGKSGYPLLLQSGETANGRTPLIDRQHPHDLFMELAGTYSIANGDRSFFIYAGLPGEPALGPPAFMHRFSGMALPEAPITHHWLDSSHITFGVVTAGLVADRVKIEASAFRGREPDQDRYDIESPELDSHSFRLSFNPTPAWALQVSHGRLRSPEQLEPEVDTDRTTASAIYSGEWNGAHWETTVAWGRNRNRPGLMLDGFAAEAAAEVRDSHTLFARVERVEKDELFPAGDPLAGRVFDVGKISAGYRFDFWHGPHLVTGAGALGSIIEVPEAARAAYGDHPLAAMVFLHAGLR</sequence>
<reference evidence="1 2" key="1">
    <citation type="journal article" date="2019" name="Nat. Microbiol.">
        <title>Mediterranean grassland soil C-N compound turnover is dependent on rainfall and depth, and is mediated by genomically divergent microorganisms.</title>
        <authorList>
            <person name="Diamond S."/>
            <person name="Andeer P.F."/>
            <person name="Li Z."/>
            <person name="Crits-Christoph A."/>
            <person name="Burstein D."/>
            <person name="Anantharaman K."/>
            <person name="Lane K.R."/>
            <person name="Thomas B.C."/>
            <person name="Pan C."/>
            <person name="Northen T.R."/>
            <person name="Banfield J.F."/>
        </authorList>
    </citation>
    <scope>NUCLEOTIDE SEQUENCE [LARGE SCALE GENOMIC DNA]</scope>
    <source>
        <strain evidence="1">WS_3</strain>
    </source>
</reference>
<dbReference type="EMBL" id="VBOT01000135">
    <property type="protein sequence ID" value="TMQ48712.1"/>
    <property type="molecule type" value="Genomic_DNA"/>
</dbReference>
<proteinExistence type="predicted"/>
<name>A0A538SBG1_UNCEI</name>
<dbReference type="AlphaFoldDB" id="A0A538SBG1"/>
<protein>
    <recommendedName>
        <fullName evidence="3">TonB-dependent receptor</fullName>
    </recommendedName>
</protein>
<evidence type="ECO:0008006" key="3">
    <source>
        <dbReference type="Google" id="ProtNLM"/>
    </source>
</evidence>
<organism evidence="1 2">
    <name type="scientific">Eiseniibacteriota bacterium</name>
    <dbReference type="NCBI Taxonomy" id="2212470"/>
    <lineage>
        <taxon>Bacteria</taxon>
        <taxon>Candidatus Eiseniibacteriota</taxon>
    </lineage>
</organism>